<protein>
    <submittedName>
        <fullName evidence="2">Uncharacterized protein</fullName>
    </submittedName>
</protein>
<evidence type="ECO:0000313" key="2">
    <source>
        <dbReference type="EMBL" id="MBX71386.1"/>
    </source>
</evidence>
<feature type="transmembrane region" description="Helical" evidence="1">
    <location>
        <begin position="6"/>
        <end position="23"/>
    </location>
</feature>
<keyword evidence="1" id="KW-1133">Transmembrane helix</keyword>
<dbReference type="AlphaFoldDB" id="A0A2P2QWL1"/>
<name>A0A2P2QWL1_RHIMU</name>
<proteinExistence type="predicted"/>
<dbReference type="EMBL" id="GGEC01090902">
    <property type="protein sequence ID" value="MBX71386.1"/>
    <property type="molecule type" value="Transcribed_RNA"/>
</dbReference>
<accession>A0A2P2QWL1</accession>
<sequence length="24" mass="2730">MGNIAWSIFFCSSLLILLSFLLLQ</sequence>
<evidence type="ECO:0000256" key="1">
    <source>
        <dbReference type="SAM" id="Phobius"/>
    </source>
</evidence>
<keyword evidence="1" id="KW-0472">Membrane</keyword>
<keyword evidence="1" id="KW-0812">Transmembrane</keyword>
<organism evidence="2">
    <name type="scientific">Rhizophora mucronata</name>
    <name type="common">Asiatic mangrove</name>
    <dbReference type="NCBI Taxonomy" id="61149"/>
    <lineage>
        <taxon>Eukaryota</taxon>
        <taxon>Viridiplantae</taxon>
        <taxon>Streptophyta</taxon>
        <taxon>Embryophyta</taxon>
        <taxon>Tracheophyta</taxon>
        <taxon>Spermatophyta</taxon>
        <taxon>Magnoliopsida</taxon>
        <taxon>eudicotyledons</taxon>
        <taxon>Gunneridae</taxon>
        <taxon>Pentapetalae</taxon>
        <taxon>rosids</taxon>
        <taxon>fabids</taxon>
        <taxon>Malpighiales</taxon>
        <taxon>Rhizophoraceae</taxon>
        <taxon>Rhizophora</taxon>
    </lineage>
</organism>
<reference evidence="2" key="1">
    <citation type="submission" date="2018-02" db="EMBL/GenBank/DDBJ databases">
        <title>Rhizophora mucronata_Transcriptome.</title>
        <authorList>
            <person name="Meera S.P."/>
            <person name="Sreeshan A."/>
            <person name="Augustine A."/>
        </authorList>
    </citation>
    <scope>NUCLEOTIDE SEQUENCE</scope>
    <source>
        <tissue evidence="2">Leaf</tissue>
    </source>
</reference>